<dbReference type="InterPro" id="IPR036388">
    <property type="entry name" value="WH-like_DNA-bd_sf"/>
</dbReference>
<dbReference type="SUPFAM" id="SSF88659">
    <property type="entry name" value="Sigma3 and sigma4 domains of RNA polymerase sigma factors"/>
    <property type="match status" value="1"/>
</dbReference>
<dbReference type="InterPro" id="IPR013324">
    <property type="entry name" value="RNA_pol_sigma_r3/r4-like"/>
</dbReference>
<evidence type="ECO:0000259" key="9">
    <source>
        <dbReference type="Pfam" id="PF08281"/>
    </source>
</evidence>
<evidence type="ECO:0000256" key="3">
    <source>
        <dbReference type="ARBA" id="ARBA00023082"/>
    </source>
</evidence>
<evidence type="ECO:0000256" key="2">
    <source>
        <dbReference type="ARBA" id="ARBA00023015"/>
    </source>
</evidence>
<dbReference type="InterPro" id="IPR039425">
    <property type="entry name" value="RNA_pol_sigma-70-like"/>
</dbReference>
<dbReference type="OrthoDB" id="9803470at2"/>
<name>A0A3M0MEL4_9RHOB</name>
<dbReference type="InterPro" id="IPR000838">
    <property type="entry name" value="RNA_pol_sigma70_ECF_CS"/>
</dbReference>
<accession>A0A3M0MEL4</accession>
<dbReference type="SUPFAM" id="SSF88946">
    <property type="entry name" value="Sigma2 domain of RNA polymerase sigma factors"/>
    <property type="match status" value="1"/>
</dbReference>
<evidence type="ECO:0000256" key="1">
    <source>
        <dbReference type="ARBA" id="ARBA00010641"/>
    </source>
</evidence>
<dbReference type="RefSeq" id="WP_122112165.1">
    <property type="nucleotide sequence ID" value="NZ_QOKZ01000003.1"/>
</dbReference>
<feature type="domain" description="RNA polymerase sigma factor 70 region 4 type 2" evidence="9">
    <location>
        <begin position="117"/>
        <end position="168"/>
    </location>
</feature>
<evidence type="ECO:0000313" key="10">
    <source>
        <dbReference type="EMBL" id="RMC35543.1"/>
    </source>
</evidence>
<feature type="compositionally biased region" description="Basic and acidic residues" evidence="7">
    <location>
        <begin position="7"/>
        <end position="20"/>
    </location>
</feature>
<dbReference type="NCBIfam" id="NF009199">
    <property type="entry name" value="PRK12547.1"/>
    <property type="match status" value="1"/>
</dbReference>
<dbReference type="Pfam" id="PF08281">
    <property type="entry name" value="Sigma70_r4_2"/>
    <property type="match status" value="1"/>
</dbReference>
<keyword evidence="5 6" id="KW-0804">Transcription</keyword>
<comment type="caution">
    <text evidence="10">The sequence shown here is derived from an EMBL/GenBank/DDBJ whole genome shotgun (WGS) entry which is preliminary data.</text>
</comment>
<evidence type="ECO:0000313" key="11">
    <source>
        <dbReference type="Proteomes" id="UP000273516"/>
    </source>
</evidence>
<evidence type="ECO:0000256" key="7">
    <source>
        <dbReference type="SAM" id="MobiDB-lite"/>
    </source>
</evidence>
<organism evidence="10 11">
    <name type="scientific">Paracoccus alkanivorans</name>
    <dbReference type="NCBI Taxonomy" id="2116655"/>
    <lineage>
        <taxon>Bacteria</taxon>
        <taxon>Pseudomonadati</taxon>
        <taxon>Pseudomonadota</taxon>
        <taxon>Alphaproteobacteria</taxon>
        <taxon>Rhodobacterales</taxon>
        <taxon>Paracoccaceae</taxon>
        <taxon>Paracoccus</taxon>
    </lineage>
</organism>
<dbReference type="InterPro" id="IPR007627">
    <property type="entry name" value="RNA_pol_sigma70_r2"/>
</dbReference>
<comment type="similarity">
    <text evidence="1 6">Belongs to the sigma-70 factor family. ECF subfamily.</text>
</comment>
<dbReference type="EMBL" id="QOKZ01000003">
    <property type="protein sequence ID" value="RMC35543.1"/>
    <property type="molecule type" value="Genomic_DNA"/>
</dbReference>
<reference evidence="10 11" key="1">
    <citation type="submission" date="2018-07" db="EMBL/GenBank/DDBJ databases">
        <authorList>
            <person name="Zhang Y."/>
            <person name="Wang L."/>
            <person name="Ma S."/>
        </authorList>
    </citation>
    <scope>NUCLEOTIDE SEQUENCE [LARGE SCALE GENOMIC DNA]</scope>
    <source>
        <strain evidence="10 11">4-2</strain>
    </source>
</reference>
<dbReference type="PROSITE" id="PS01063">
    <property type="entry name" value="SIGMA70_ECF"/>
    <property type="match status" value="1"/>
</dbReference>
<dbReference type="Gene3D" id="1.10.10.10">
    <property type="entry name" value="Winged helix-like DNA-binding domain superfamily/Winged helix DNA-binding domain"/>
    <property type="match status" value="1"/>
</dbReference>
<dbReference type="GO" id="GO:0003677">
    <property type="term" value="F:DNA binding"/>
    <property type="evidence" value="ECO:0007669"/>
    <property type="project" value="UniProtKB-KW"/>
</dbReference>
<evidence type="ECO:0000259" key="8">
    <source>
        <dbReference type="Pfam" id="PF04542"/>
    </source>
</evidence>
<sequence length="199" mass="22320">MVPADKSGGERKDAIAQSDPRDELVNHLPALRAFALSLTREGASADDLVQDTIVKAWTNMDKFQAGTNLRAWLFTILRNTFYSARRKTKREVSDSDGIHAARLSERPEHDGRLALRDFRVAFEQLPDEQREALILVGASGFSYEEVAEMTGVAIGTVKSRANRGRRKLAELLHLEENEEFSMNDQVTLAVMAPNQPVRR</sequence>
<dbReference type="CDD" id="cd06171">
    <property type="entry name" value="Sigma70_r4"/>
    <property type="match status" value="1"/>
</dbReference>
<dbReference type="Pfam" id="PF04542">
    <property type="entry name" value="Sigma70_r2"/>
    <property type="match status" value="1"/>
</dbReference>
<dbReference type="InterPro" id="IPR013325">
    <property type="entry name" value="RNA_pol_sigma_r2"/>
</dbReference>
<evidence type="ECO:0000256" key="5">
    <source>
        <dbReference type="ARBA" id="ARBA00023163"/>
    </source>
</evidence>
<protein>
    <recommendedName>
        <fullName evidence="6">RNA polymerase sigma factor</fullName>
    </recommendedName>
</protein>
<dbReference type="Proteomes" id="UP000273516">
    <property type="component" value="Unassembled WGS sequence"/>
</dbReference>
<dbReference type="NCBIfam" id="TIGR02937">
    <property type="entry name" value="sigma70-ECF"/>
    <property type="match status" value="1"/>
</dbReference>
<dbReference type="InterPro" id="IPR013249">
    <property type="entry name" value="RNA_pol_sigma70_r4_t2"/>
</dbReference>
<feature type="domain" description="RNA polymerase sigma-70 region 2" evidence="8">
    <location>
        <begin position="27"/>
        <end position="90"/>
    </location>
</feature>
<keyword evidence="2 6" id="KW-0805">Transcription regulation</keyword>
<dbReference type="GO" id="GO:0016987">
    <property type="term" value="F:sigma factor activity"/>
    <property type="evidence" value="ECO:0007669"/>
    <property type="project" value="UniProtKB-KW"/>
</dbReference>
<keyword evidence="11" id="KW-1185">Reference proteome</keyword>
<evidence type="ECO:0000256" key="6">
    <source>
        <dbReference type="RuleBase" id="RU000716"/>
    </source>
</evidence>
<evidence type="ECO:0000256" key="4">
    <source>
        <dbReference type="ARBA" id="ARBA00023125"/>
    </source>
</evidence>
<dbReference type="GO" id="GO:0006352">
    <property type="term" value="P:DNA-templated transcription initiation"/>
    <property type="evidence" value="ECO:0007669"/>
    <property type="project" value="InterPro"/>
</dbReference>
<dbReference type="InterPro" id="IPR014284">
    <property type="entry name" value="RNA_pol_sigma-70_dom"/>
</dbReference>
<dbReference type="AlphaFoldDB" id="A0A3M0MEL4"/>
<gene>
    <name evidence="10" type="ORF">C9E81_09970</name>
</gene>
<dbReference type="Gene3D" id="1.10.1740.10">
    <property type="match status" value="1"/>
</dbReference>
<feature type="region of interest" description="Disordered" evidence="7">
    <location>
        <begin position="1"/>
        <end position="20"/>
    </location>
</feature>
<keyword evidence="3 6" id="KW-0731">Sigma factor</keyword>
<dbReference type="NCBIfam" id="NF009198">
    <property type="entry name" value="PRK12546.1"/>
    <property type="match status" value="1"/>
</dbReference>
<dbReference type="PANTHER" id="PTHR43133">
    <property type="entry name" value="RNA POLYMERASE ECF-TYPE SIGMA FACTO"/>
    <property type="match status" value="1"/>
</dbReference>
<proteinExistence type="inferred from homology"/>
<keyword evidence="4 6" id="KW-0238">DNA-binding</keyword>
<dbReference type="PANTHER" id="PTHR43133:SF25">
    <property type="entry name" value="RNA POLYMERASE SIGMA FACTOR RFAY-RELATED"/>
    <property type="match status" value="1"/>
</dbReference>